<gene>
    <name evidence="6" type="ORF">POJ06DRAFT_301655</name>
</gene>
<dbReference type="GO" id="GO:0004672">
    <property type="term" value="F:protein kinase activity"/>
    <property type="evidence" value="ECO:0007669"/>
    <property type="project" value="UniProtKB-ARBA"/>
</dbReference>
<dbReference type="Proteomes" id="UP001217417">
    <property type="component" value="Unassembled WGS sequence"/>
</dbReference>
<feature type="region of interest" description="Disordered" evidence="2">
    <location>
        <begin position="2008"/>
        <end position="2054"/>
    </location>
</feature>
<dbReference type="Pfam" id="PF00454">
    <property type="entry name" value="PI3_PI4_kinase"/>
    <property type="match status" value="1"/>
</dbReference>
<feature type="region of interest" description="Disordered" evidence="2">
    <location>
        <begin position="2270"/>
        <end position="2339"/>
    </location>
</feature>
<evidence type="ECO:0000259" key="4">
    <source>
        <dbReference type="PROSITE" id="PS51189"/>
    </source>
</evidence>
<feature type="compositionally biased region" description="Acidic residues" evidence="2">
    <location>
        <begin position="498"/>
        <end position="508"/>
    </location>
</feature>
<accession>A0AAD7VT55</accession>
<feature type="compositionally biased region" description="Polar residues" evidence="2">
    <location>
        <begin position="3225"/>
        <end position="3236"/>
    </location>
</feature>
<dbReference type="InterPro" id="IPR050517">
    <property type="entry name" value="DDR_Repair_Kinase"/>
</dbReference>
<dbReference type="InterPro" id="IPR011990">
    <property type="entry name" value="TPR-like_helical_dom_sf"/>
</dbReference>
<sequence>MVGLTADAYAQRLSDSSSDAKAKLSIATELRDSLETFQQPQEYPKFLNKVMPVLIKILETLPPSFLTVSPEQKLRNCVLEIIHRLQMNEHFRQYATQVMQLLMSLLRIENEENGVLSMKIITGLHRTYKAALSDQVQPFLDLVVEMYKNMPAVVKETFELHSSGVSQGLASVSTPGNLSFQSPRPMSPSLPSDIGGDTPAKTLPKSMFSFKVLTECPIIVVLLFSTHKQSVTDNLPVFVPLIIEMLSLQAAPQAEAHTAAASRGEIYTSVSPAIKNRTAFGEFITAQVKTMSFLAYVLRGFAPALKKYHQLIPEFVIRLLKDCPRELSASRKELLVATRHILSTDFRAIFIPKVDLLLNEKLLIGDGLTVHETLRPLAYSMVADLLHHVRAELTPAHIWLTVEVYSKNLQDNTLAASFQTMSAKLLLNLVERIMKLPNKAEGRQLIVFILDAFAEKFAALGRNHDNALSRSSEKVEKRPVDPVASITREEEKGKPFEFPDEAELDEEKDSGKKDLDHIDILAAFPIKLHPDPVADGMKDGRYLFKNLLNGLKTIMFGLKTCNPPPTPEIAAINPTQWNETARGFNYEQVAIFRKLFREGANGFSYYATVREKPVIDSHRPGSYDSMGPNIPITSSKEEKELLETFATVFIHIDPAAFHEVLEPELPCLFDAMLRNPSLLHVPQFFLASEPTSSNFAGILLNFLMERLEEIGQGDPLRANLLIRLFKLSFMAVNLFSTTNEEVFQPHLRSLILKCMNLATTAEDPLNYYLLLRTLFRSIGGGRFELLYKEVLPLLQVLLESLNRLLLAARKPQERDLYVELCLTVPVRLSVLVPHLKYLMRPLVISLTGSQDLISQGLRTLELCVDNLTPDYFDNIVEPVIDEVMEALWTHLKPLPYPHQPSHTTLRILGKLGGRNRRFLEPPKNLNADGADENEPSIMIDINGISGRRAFPIAAGFDAVFRAIMDYRADIHYRVEAFHLLATTVHLFIDRSNLGPDPAQILLECVKAIKTGMIPPDPKFSLQSEPRSTKKLHAQNEIFLKILNYCFNAVAISKIREEAMTLISDICEHVVMLEIGKVIMEVKRDKRPFVVTDHEDPLCIDFRLLYQAISDALGSYKAPVREAGMEAIRLIYKTCVSIFGTPDAAQKFPVFKMLAGVFCHSCFEEQWYNKAAGCLGLKVLLTECEFTRDWVLKREIDMIRALLFVLKDISPELPSLAQKDAQDLIKYILKVCNTNITREEISMRLFHQVLSILFYEVSNSHEIVRETVQSSLRYLSTLTNVPLHELLGPVKATLLVSIFGKPLRALPFPMQIGNIDAITFCLSLENSFLSFNDELLRLLMEALALADADDEALLAAPPSQRAMEYGVFEQLVQLRIVCMRLLTLAMMSAEFFQNHPQQQAQTRAKIIGVFFKTLYSRSRKVVDAANEGLKAVLSQNHKLPKDLLQTGLRPILMNLSDHRRLTITGLDGLAILLELLTNYFKIEIGTKLLDHLKAWAEPSLLYQSSGKQLMSQHNIKIIAAIMNIYHLLPAEASRFMDGLVTTVIYLEEHLRRYHDSPFRPALVKFTARYPKETMEYFAPKLADRRFGKIFVHIAKDDRSTELRALLIARLPTLISRALEIPNAEDKCGAMVNMIYIVGAVARQKKEWIATQKESLQHLLQNANWLRVFARSHNLTSSVHLGVKQALDELLNVYLIYMETNENDTEMMFKVIDAVATKIVEPTAAVYEYIFNNIVRSASLERRRLYLTKSLDYFNQASTSTSTRYFIFQYVINSILTMEVHRKGDLSALIEKSWIEAVHSKIWKPALSDLSEDSSEYQDQYRIQLLQMSATLIHHSPTLVADVRKDIIKVGWNYIKLEDIISKQAASVLIAFFIVAYDTPLKIALQIYVQLLKAHHSDARVLVKQALDLLAPVLPKRLGSEGRFPLWAKYARRVLAEDGHNVSQVINVYQFIIRHPDLFYESRDHFFNLIVTAMPKLGFMANSPSENQILSVDLAELILNWEKTRIARMSVSEESADGKSPASPESRKRRYDEMLSSPGQPSNSTDAKSQLSPAPAENKTEVLVPFLLREATITYLIRFACISPNKATENPLAKRIIDILHQFLGPGLWSEVNVKLTFFERSLAHNTLNNTTLVSFINALQVIRVTLDQKSDEWILANLEQLQKLLNKSIHSDIEEVQECLQPVLGRILRATNSSNANSDDSIQESVSSFLSMITSVIQENFTASQALVSSVLLACTLTEYRPQAVDPLLPVLMRTFGKLCKDHIMPNIPQVNQAAGHTGQPTSAAAATATQAANGAASNGTPNGQAANAKTPGVPAATVPTATGSNTPDGGGSQDGNHSDIDPKKVVVLLEKILKIGADRISHLEDQRRIFLNVVSQLVERSNDIGLCFKILDIVRTWIFSNPELFPLLKEKTAILSKMMIFEIRGDVSLTRAFYQLVVDIYEAPSLARSELTVRMEHAFLAGTRVSDVPIRKQFMEIFSNSLDKSLWKRFMYIVKDQNWESLADTNWLNQATQLLFGSIEPHAHLVLGQDDFFVPSFSMLTNTIETKGDNIVTEEVDAFFERRRTFIANCTAIAAEDFFGPLMELFYYDVEAVRKSWCAFFPIAWSTVSARDRQDVSRNFTILLTKDFHARQMDKNPNYIQMILEGIGRCNPPIQLSPNLIKFLGKSYNGWYSAIRLLEEAELHPQTDSNPVRESNLDALVEMFASLQEDDMFYGQWRRRCQYVETNTAISYEQLGLWNQAQQMYETAQIKARSGALPYSESEYILWEDHWILSAEKLQQWDILSELAKHEGFTDLLLECAWRMADWTAEKEPLEQSIKSVMDVPTPRRYIFEAFMYLQKFSQKPDAPTQELSKCCDEGIQLTLRKWNSLPKAITNAHVPLLQAFQQFVELLEASQLYKNLATTDVNNVETKSQEMKVILQAWRERLPNMWDDINVWGDLVAWRQHVFSVINKYYLPLVPQIQAQYGNNSTTNSTSYRGYHEIAWIINRFAHVARKHGMTDVCIGQLTKIYSLPNIEIQEAFLKLREQAKCHYQNPNELRTGLDVISNTNLIYFTSEQKAEFFTLKAMFFAKLEMYDDANQTFSNAVQIDFGLSRSWAEWAYFHDCRFKATGSMNHAAHAISCYMQAAALYRNGKVRRFLGRILWLISLDDSSQALSQAFDSFTGDVPVWYWITYIPQLLTSLSHKEARLVRKILIRIAKSYPQALHFSLRTTKEDYSVLQRQAMQATQREANRQTAMRGAQPAAAGVRSSPSLQQATVPGSPMVQPPASNNDSASPQVAPGTPVNVAAHLINRANQPNSAGSPAAQHPAQAISATPLQPWEYVDEILGILKTAYPLLSLSMETFVDQIYQRFKCSEDEDAYRLVVALLSDGVQYMGRLPFPKDDTRLPPAAEVNISKFADSILPKYLKSAFDADFVHNTPNIQSYVSKLRRWRDRFEEKLDRRQISEKQNLESLSPHLSEFHYQKFDDIDVPGQYLLHKDSNAHFVKIERFLPKIDIVRVQGLCYRRITIRGSDTRVYPFTIQYPAARHCRREERITQLFRILNRYRLLFWKFVYRCANDISNLVRRTQSRRRNLQFYLAAAVPLSPHFRLVQDSPDFISLQNIYEDYCHRAGRHRDDPLMFTIQKLRQAVEARQGKTDVVTDKIDILSEIQNTMVPGTIVRDHFMKTFSSFSDFWLFRKEFAYSYAGVAFMTYMMCLNLRLPYKLLISHTSGAAWATETLPSLPSHTTTPAFFNSEPVPFRLTPNLQNLMGPTTLEGLFSPSMMIYARCLTQPEFDLEQYLTLFVRDEIISWYTFQHRPCAQDQQLQEIVKLNVEVILKKTSALAQPGKGTIPANQTVIDLVAQAVNPKHLALTDNAFMPYL</sequence>
<dbReference type="InterPro" id="IPR046807">
    <property type="entry name" value="Tra1_central"/>
</dbReference>
<name>A0AAD7VT55_9ASCO</name>
<dbReference type="GO" id="GO:0006281">
    <property type="term" value="P:DNA repair"/>
    <property type="evidence" value="ECO:0007669"/>
    <property type="project" value="TreeGrafter"/>
</dbReference>
<dbReference type="Gene3D" id="1.10.1070.11">
    <property type="entry name" value="Phosphatidylinositol 3-/4-kinase, catalytic domain"/>
    <property type="match status" value="1"/>
</dbReference>
<dbReference type="PANTHER" id="PTHR11139">
    <property type="entry name" value="ATAXIA TELANGIECTASIA MUTATED ATM -RELATED"/>
    <property type="match status" value="1"/>
</dbReference>
<feature type="compositionally biased region" description="Polar residues" evidence="2">
    <location>
        <begin position="3250"/>
        <end position="3259"/>
    </location>
</feature>
<comment type="caution">
    <text evidence="6">The sequence shown here is derived from an EMBL/GenBank/DDBJ whole genome shotgun (WGS) entry which is preliminary data.</text>
</comment>
<evidence type="ECO:0000259" key="3">
    <source>
        <dbReference type="PROSITE" id="PS50290"/>
    </source>
</evidence>
<dbReference type="GeneID" id="80885907"/>
<dbReference type="SUPFAM" id="SSF56112">
    <property type="entry name" value="Protein kinase-like (PK-like)"/>
    <property type="match status" value="1"/>
</dbReference>
<dbReference type="SMART" id="SM00146">
    <property type="entry name" value="PI3Kc"/>
    <property type="match status" value="1"/>
</dbReference>
<dbReference type="PROSITE" id="PS50290">
    <property type="entry name" value="PI3_4_KINASE_3"/>
    <property type="match status" value="1"/>
</dbReference>
<feature type="compositionally biased region" description="Low complexity" evidence="2">
    <location>
        <begin position="2277"/>
        <end position="2300"/>
    </location>
</feature>
<reference evidence="6" key="1">
    <citation type="submission" date="2023-03" db="EMBL/GenBank/DDBJ databases">
        <title>Near-Complete genome sequence of Lipomyces tetrasporous NRRL Y-64009, an oleaginous yeast capable of growing on lignocellulosic hydrolysates.</title>
        <authorList>
            <consortium name="Lawrence Berkeley National Laboratory"/>
            <person name="Jagtap S.S."/>
            <person name="Liu J.-J."/>
            <person name="Walukiewicz H.E."/>
            <person name="Pangilinan J."/>
            <person name="Lipzen A."/>
            <person name="Ahrendt S."/>
            <person name="Koriabine M."/>
            <person name="Cobaugh K."/>
            <person name="Salamov A."/>
            <person name="Yoshinaga Y."/>
            <person name="Ng V."/>
            <person name="Daum C."/>
            <person name="Grigoriev I.V."/>
            <person name="Slininger P.J."/>
            <person name="Dien B.S."/>
            <person name="Jin Y.-S."/>
            <person name="Rao C.V."/>
        </authorList>
    </citation>
    <scope>NUCLEOTIDE SEQUENCE</scope>
    <source>
        <strain evidence="6">NRRL Y-64009</strain>
    </source>
</reference>
<evidence type="ECO:0000313" key="6">
    <source>
        <dbReference type="EMBL" id="KAJ8099790.1"/>
    </source>
</evidence>
<feature type="region of interest" description="Disordered" evidence="2">
    <location>
        <begin position="3225"/>
        <end position="3282"/>
    </location>
</feature>
<dbReference type="InterPro" id="IPR046805">
    <property type="entry name" value="Tra1_ring"/>
</dbReference>
<dbReference type="EMBL" id="JARPMG010000006">
    <property type="protein sequence ID" value="KAJ8099790.1"/>
    <property type="molecule type" value="Genomic_DNA"/>
</dbReference>
<feature type="compositionally biased region" description="Basic and acidic residues" evidence="2">
    <location>
        <begin position="487"/>
        <end position="497"/>
    </location>
</feature>
<dbReference type="PANTHER" id="PTHR11139:SF1">
    <property type="entry name" value="TRANSFORMATION_TRANSCRIPTION DOMAIN-ASSOCIATED PROTEIN"/>
    <property type="match status" value="1"/>
</dbReference>
<dbReference type="SUPFAM" id="SSF48452">
    <property type="entry name" value="TPR-like"/>
    <property type="match status" value="1"/>
</dbReference>
<dbReference type="GO" id="GO:0000124">
    <property type="term" value="C:SAGA complex"/>
    <property type="evidence" value="ECO:0007669"/>
    <property type="project" value="TreeGrafter"/>
</dbReference>
<evidence type="ECO:0000313" key="7">
    <source>
        <dbReference type="Proteomes" id="UP001217417"/>
    </source>
</evidence>
<feature type="compositionally biased region" description="Basic and acidic residues" evidence="2">
    <location>
        <begin position="468"/>
        <end position="480"/>
    </location>
</feature>
<feature type="domain" description="PI3K/PI4K catalytic" evidence="3">
    <location>
        <begin position="3493"/>
        <end position="3837"/>
    </location>
</feature>
<dbReference type="GO" id="GO:0005634">
    <property type="term" value="C:nucleus"/>
    <property type="evidence" value="ECO:0007669"/>
    <property type="project" value="TreeGrafter"/>
</dbReference>
<comment type="similarity">
    <text evidence="1">Belongs to the PI3/PI4-kinase family. TRA1 subfamily.</text>
</comment>
<feature type="compositionally biased region" description="Polar residues" evidence="2">
    <location>
        <begin position="3268"/>
        <end position="3277"/>
    </location>
</feature>
<evidence type="ECO:0008006" key="8">
    <source>
        <dbReference type="Google" id="ProtNLM"/>
    </source>
</evidence>
<evidence type="ECO:0000256" key="2">
    <source>
        <dbReference type="SAM" id="MobiDB-lite"/>
    </source>
</evidence>
<dbReference type="PROSITE" id="PS51190">
    <property type="entry name" value="FATC"/>
    <property type="match status" value="1"/>
</dbReference>
<dbReference type="Pfam" id="PF02259">
    <property type="entry name" value="FAT"/>
    <property type="match status" value="1"/>
</dbReference>
<feature type="domain" description="FAT" evidence="4">
    <location>
        <begin position="2660"/>
        <end position="3216"/>
    </location>
</feature>
<proteinExistence type="inferred from homology"/>
<dbReference type="InterPro" id="IPR011009">
    <property type="entry name" value="Kinase-like_dom_sf"/>
</dbReference>
<evidence type="ECO:0000256" key="1">
    <source>
        <dbReference type="ARBA" id="ARBA00007234"/>
    </source>
</evidence>
<dbReference type="InterPro" id="IPR000403">
    <property type="entry name" value="PI3/4_kinase_cat_dom"/>
</dbReference>
<dbReference type="InterPro" id="IPR003152">
    <property type="entry name" value="FATC_dom"/>
</dbReference>
<dbReference type="Pfam" id="PF20206">
    <property type="entry name" value="Tra1_ring"/>
    <property type="match status" value="1"/>
</dbReference>
<protein>
    <recommendedName>
        <fullName evidence="8">Non-specific serine/threonine protein kinase</fullName>
    </recommendedName>
</protein>
<dbReference type="GO" id="GO:0006355">
    <property type="term" value="P:regulation of DNA-templated transcription"/>
    <property type="evidence" value="ECO:0007669"/>
    <property type="project" value="TreeGrafter"/>
</dbReference>
<feature type="domain" description="FATC" evidence="5">
    <location>
        <begin position="3832"/>
        <end position="3864"/>
    </location>
</feature>
<dbReference type="CDD" id="cd05163">
    <property type="entry name" value="PIKK_TRRAP"/>
    <property type="match status" value="1"/>
</dbReference>
<organism evidence="6 7">
    <name type="scientific">Lipomyces tetrasporus</name>
    <dbReference type="NCBI Taxonomy" id="54092"/>
    <lineage>
        <taxon>Eukaryota</taxon>
        <taxon>Fungi</taxon>
        <taxon>Dikarya</taxon>
        <taxon>Ascomycota</taxon>
        <taxon>Saccharomycotina</taxon>
        <taxon>Lipomycetes</taxon>
        <taxon>Lipomycetales</taxon>
        <taxon>Lipomycetaceae</taxon>
        <taxon>Lipomyces</taxon>
    </lineage>
</organism>
<dbReference type="InterPro" id="IPR036940">
    <property type="entry name" value="PI3/4_kinase_cat_sf"/>
</dbReference>
<dbReference type="Pfam" id="PF20175">
    <property type="entry name" value="Tra1_central"/>
    <property type="match status" value="1"/>
</dbReference>
<feature type="compositionally biased region" description="Polar residues" evidence="2">
    <location>
        <begin position="2035"/>
        <end position="2050"/>
    </location>
</feature>
<feature type="region of interest" description="Disordered" evidence="2">
    <location>
        <begin position="468"/>
        <end position="510"/>
    </location>
</feature>
<dbReference type="GO" id="GO:0035267">
    <property type="term" value="C:NuA4 histone acetyltransferase complex"/>
    <property type="evidence" value="ECO:0007669"/>
    <property type="project" value="TreeGrafter"/>
</dbReference>
<dbReference type="InterPro" id="IPR003151">
    <property type="entry name" value="PIK-rel_kinase_FAT"/>
</dbReference>
<dbReference type="InterPro" id="IPR016024">
    <property type="entry name" value="ARM-type_fold"/>
</dbReference>
<dbReference type="RefSeq" id="XP_056043240.1">
    <property type="nucleotide sequence ID" value="XM_056190741.1"/>
</dbReference>
<dbReference type="SUPFAM" id="SSF48371">
    <property type="entry name" value="ARM repeat"/>
    <property type="match status" value="3"/>
</dbReference>
<dbReference type="InterPro" id="IPR014009">
    <property type="entry name" value="PIK_FAT"/>
</dbReference>
<keyword evidence="7" id="KW-1185">Reference proteome</keyword>
<evidence type="ECO:0000259" key="5">
    <source>
        <dbReference type="PROSITE" id="PS51190"/>
    </source>
</evidence>
<dbReference type="PROSITE" id="PS51189">
    <property type="entry name" value="FAT"/>
    <property type="match status" value="1"/>
</dbReference>